<evidence type="ECO:0000313" key="3">
    <source>
        <dbReference type="Proteomes" id="UP000823388"/>
    </source>
</evidence>
<gene>
    <name evidence="2" type="ORF">PVAP13_8KG107902</name>
</gene>
<accession>A0A8T0PIY4</accession>
<name>A0A8T0PIY4_PANVG</name>
<dbReference type="Proteomes" id="UP000823388">
    <property type="component" value="Chromosome 8K"/>
</dbReference>
<evidence type="ECO:0000256" key="1">
    <source>
        <dbReference type="SAM" id="MobiDB-lite"/>
    </source>
</evidence>
<organism evidence="2 3">
    <name type="scientific">Panicum virgatum</name>
    <name type="common">Blackwell switchgrass</name>
    <dbReference type="NCBI Taxonomy" id="38727"/>
    <lineage>
        <taxon>Eukaryota</taxon>
        <taxon>Viridiplantae</taxon>
        <taxon>Streptophyta</taxon>
        <taxon>Embryophyta</taxon>
        <taxon>Tracheophyta</taxon>
        <taxon>Spermatophyta</taxon>
        <taxon>Magnoliopsida</taxon>
        <taxon>Liliopsida</taxon>
        <taxon>Poales</taxon>
        <taxon>Poaceae</taxon>
        <taxon>PACMAD clade</taxon>
        <taxon>Panicoideae</taxon>
        <taxon>Panicodae</taxon>
        <taxon>Paniceae</taxon>
        <taxon>Panicinae</taxon>
        <taxon>Panicum</taxon>
        <taxon>Panicum sect. Hiantes</taxon>
    </lineage>
</organism>
<reference evidence="2" key="1">
    <citation type="submission" date="2020-05" db="EMBL/GenBank/DDBJ databases">
        <title>WGS assembly of Panicum virgatum.</title>
        <authorList>
            <person name="Lovell J.T."/>
            <person name="Jenkins J."/>
            <person name="Shu S."/>
            <person name="Juenger T.E."/>
            <person name="Schmutz J."/>
        </authorList>
    </citation>
    <scope>NUCLEOTIDE SEQUENCE</scope>
    <source>
        <strain evidence="2">AP13</strain>
    </source>
</reference>
<protein>
    <submittedName>
        <fullName evidence="2">Uncharacterized protein</fullName>
    </submittedName>
</protein>
<dbReference type="AlphaFoldDB" id="A0A8T0PIY4"/>
<feature type="compositionally biased region" description="Basic and acidic residues" evidence="1">
    <location>
        <begin position="1"/>
        <end position="17"/>
    </location>
</feature>
<feature type="region of interest" description="Disordered" evidence="1">
    <location>
        <begin position="1"/>
        <end position="48"/>
    </location>
</feature>
<proteinExistence type="predicted"/>
<evidence type="ECO:0000313" key="2">
    <source>
        <dbReference type="EMBL" id="KAG2561055.1"/>
    </source>
</evidence>
<sequence length="71" mass="7841">MYSFHEQEQRASKKREPGLGSLISVGGPLALEPPTGPKGPWHNGQGRTVISPYLYRQGQFQGAQHHDAKTE</sequence>
<comment type="caution">
    <text evidence="2">The sequence shown here is derived from an EMBL/GenBank/DDBJ whole genome shotgun (WGS) entry which is preliminary data.</text>
</comment>
<dbReference type="EMBL" id="CM029051">
    <property type="protein sequence ID" value="KAG2561055.1"/>
    <property type="molecule type" value="Genomic_DNA"/>
</dbReference>
<keyword evidence="3" id="KW-1185">Reference proteome</keyword>